<dbReference type="PANTHER" id="PTHR30036:SF8">
    <property type="entry name" value="ABC-TYPE SUGAR TRANSPORT SYSTEM PERIPLASMIC COMPONENT-LIKE PROTEIN"/>
    <property type="match status" value="1"/>
</dbReference>
<sequence length="357" mass="38209">MPPRRSPALPPARSSSWPWASVPGPPAVPRIKNFPMKTPRLLALFLATAVAALAADAKLMFALMPKAKGNAYFLSVKAGAEKAAKELNVELLFDGPTDTNAAKQNEIVENWITLGVDVIAVAAENRDGISTALRKARAQGITVLTYDADAQAAARSFFVNQATPQGIGYTLMDEAARLTGGEGEFAIITATLTAANQREWQKHIEARLAEKYPKMKLVAVRPCDDLKDRAQSEATALMSAHQNLKLIMAICSPGVPGAAEAVKQAGRAGAVKVIGLGLPNENKRYVHEGVTDAVILWDTGDLGYLTVQAGVALADGKLKAGDQQFKVGNRTFAIEGDNILLGSPFVFTRENIDRFDF</sequence>
<evidence type="ECO:0000256" key="2">
    <source>
        <dbReference type="ARBA" id="ARBA00007639"/>
    </source>
</evidence>
<comment type="similarity">
    <text evidence="2">Belongs to the bacterial solute-binding protein 2 family.</text>
</comment>
<accession>A0A4Q1C6N0</accession>
<dbReference type="InterPro" id="IPR030159">
    <property type="entry name" value="LsrB"/>
</dbReference>
<dbReference type="GO" id="GO:0030246">
    <property type="term" value="F:carbohydrate binding"/>
    <property type="evidence" value="ECO:0007669"/>
    <property type="project" value="TreeGrafter"/>
</dbReference>
<dbReference type="Proteomes" id="UP000290218">
    <property type="component" value="Unassembled WGS sequence"/>
</dbReference>
<dbReference type="GO" id="GO:0043190">
    <property type="term" value="C:ATP-binding cassette (ABC) transporter complex"/>
    <property type="evidence" value="ECO:0007669"/>
    <property type="project" value="InterPro"/>
</dbReference>
<evidence type="ECO:0000256" key="3">
    <source>
        <dbReference type="ARBA" id="ARBA00011262"/>
    </source>
</evidence>
<comment type="caution">
    <text evidence="9">The sequence shown here is derived from an EMBL/GenBank/DDBJ whole genome shotgun (WGS) entry which is preliminary data.</text>
</comment>
<evidence type="ECO:0000313" key="9">
    <source>
        <dbReference type="EMBL" id="RXK54545.1"/>
    </source>
</evidence>
<comment type="function">
    <text evidence="7">Part of the ABC transporter complex LsrABCD involved in autoinducer 2 (AI-2) import. Binds AI-2 and delivers it to the LsrC and LsrD permeases.</text>
</comment>
<dbReference type="InterPro" id="IPR050555">
    <property type="entry name" value="Bact_Solute-Bind_Prot2"/>
</dbReference>
<evidence type="ECO:0000256" key="6">
    <source>
        <dbReference type="ARBA" id="ARBA00022764"/>
    </source>
</evidence>
<evidence type="ECO:0000313" key="10">
    <source>
        <dbReference type="Proteomes" id="UP000290218"/>
    </source>
</evidence>
<dbReference type="GO" id="GO:0030288">
    <property type="term" value="C:outer membrane-bounded periplasmic space"/>
    <property type="evidence" value="ECO:0007669"/>
    <property type="project" value="TreeGrafter"/>
</dbReference>
<dbReference type="Pfam" id="PF13407">
    <property type="entry name" value="Peripla_BP_4"/>
    <property type="match status" value="1"/>
</dbReference>
<dbReference type="CDD" id="cd20003">
    <property type="entry name" value="PBP1_LsrB_Quorum_Sensing"/>
    <property type="match status" value="1"/>
</dbReference>
<keyword evidence="10" id="KW-1185">Reference proteome</keyword>
<gene>
    <name evidence="9" type="ORF">ESB00_01190</name>
</gene>
<dbReference type="Gene3D" id="3.40.50.2300">
    <property type="match status" value="2"/>
</dbReference>
<comment type="subcellular location">
    <subcellularLocation>
        <location evidence="1">Cell envelope</location>
    </subcellularLocation>
</comment>
<keyword evidence="5" id="KW-0732">Signal</keyword>
<protein>
    <recommendedName>
        <fullName evidence="4">Autoinducer 2-binding protein LsrB</fullName>
    </recommendedName>
</protein>
<dbReference type="InterPro" id="IPR025997">
    <property type="entry name" value="SBP_2_dom"/>
</dbReference>
<reference evidence="9 10" key="1">
    <citation type="submission" date="2019-01" db="EMBL/GenBank/DDBJ databases">
        <title>Lacunisphaera sp. strain TWA-58.</title>
        <authorList>
            <person name="Chen W.-M."/>
        </authorList>
    </citation>
    <scope>NUCLEOTIDE SEQUENCE [LARGE SCALE GENOMIC DNA]</scope>
    <source>
        <strain evidence="9 10">TWA-58</strain>
    </source>
</reference>
<feature type="domain" description="Periplasmic binding protein" evidence="8">
    <location>
        <begin position="61"/>
        <end position="317"/>
    </location>
</feature>
<comment type="subunit">
    <text evidence="3">The complex is composed of two ATP-binding proteins (LsrA), two transmembrane proteins (LsrC and LsrD) and a solute-binding protein (LsrB).</text>
</comment>
<dbReference type="AlphaFoldDB" id="A0A4Q1C6N0"/>
<dbReference type="EMBL" id="SDHX01000001">
    <property type="protein sequence ID" value="RXK54545.1"/>
    <property type="molecule type" value="Genomic_DNA"/>
</dbReference>
<proteinExistence type="inferred from homology"/>
<evidence type="ECO:0000256" key="1">
    <source>
        <dbReference type="ARBA" id="ARBA00004196"/>
    </source>
</evidence>
<dbReference type="PANTHER" id="PTHR30036">
    <property type="entry name" value="D-XYLOSE-BINDING PERIPLASMIC PROTEIN"/>
    <property type="match status" value="1"/>
</dbReference>
<evidence type="ECO:0000259" key="8">
    <source>
        <dbReference type="Pfam" id="PF13407"/>
    </source>
</evidence>
<dbReference type="InterPro" id="IPR028082">
    <property type="entry name" value="Peripla_BP_I"/>
</dbReference>
<evidence type="ECO:0000256" key="4">
    <source>
        <dbReference type="ARBA" id="ARBA00014452"/>
    </source>
</evidence>
<dbReference type="SUPFAM" id="SSF53822">
    <property type="entry name" value="Periplasmic binding protein-like I"/>
    <property type="match status" value="1"/>
</dbReference>
<name>A0A4Q1C6N0_9BACT</name>
<evidence type="ECO:0000256" key="7">
    <source>
        <dbReference type="ARBA" id="ARBA00025060"/>
    </source>
</evidence>
<evidence type="ECO:0000256" key="5">
    <source>
        <dbReference type="ARBA" id="ARBA00022729"/>
    </source>
</evidence>
<organism evidence="9 10">
    <name type="scientific">Oleiharenicola lentus</name>
    <dbReference type="NCBI Taxonomy" id="2508720"/>
    <lineage>
        <taxon>Bacteria</taxon>
        <taxon>Pseudomonadati</taxon>
        <taxon>Verrucomicrobiota</taxon>
        <taxon>Opitutia</taxon>
        <taxon>Opitutales</taxon>
        <taxon>Opitutaceae</taxon>
        <taxon>Oleiharenicola</taxon>
    </lineage>
</organism>
<dbReference type="OrthoDB" id="9795981at2"/>
<keyword evidence="6" id="KW-0574">Periplasm</keyword>